<proteinExistence type="predicted"/>
<dbReference type="EMBL" id="BKAD01000053">
    <property type="protein sequence ID" value="GEP32170.1"/>
    <property type="molecule type" value="Genomic_DNA"/>
</dbReference>
<protein>
    <submittedName>
        <fullName evidence="1">Uncharacterized protein</fullName>
    </submittedName>
</protein>
<name>A0A512LCE7_9PROT</name>
<comment type="caution">
    <text evidence="1">The sequence shown here is derived from an EMBL/GenBank/DDBJ whole genome shotgun (WGS) entry which is preliminary data.</text>
</comment>
<reference evidence="1 2" key="1">
    <citation type="submission" date="2019-07" db="EMBL/GenBank/DDBJ databases">
        <title>Whole genome shotgun sequence of Thiobacillus plumbophilus NBRC 107929.</title>
        <authorList>
            <person name="Hosoyama A."/>
            <person name="Uohara A."/>
            <person name="Ohji S."/>
            <person name="Ichikawa N."/>
        </authorList>
    </citation>
    <scope>NUCLEOTIDE SEQUENCE [LARGE SCALE GENOMIC DNA]</scope>
    <source>
        <strain evidence="1 2">NBRC 107929</strain>
    </source>
</reference>
<sequence>MGVSEIGPGAMIGHLVLNYVVPYCVATYSAVQVKLLQRSAGNPANGKDGHDAP</sequence>
<dbReference type="AlphaFoldDB" id="A0A512LCE7"/>
<dbReference type="Proteomes" id="UP000321337">
    <property type="component" value="Unassembled WGS sequence"/>
</dbReference>
<gene>
    <name evidence="1" type="ORF">TPL01_33080</name>
</gene>
<accession>A0A512LCE7</accession>
<evidence type="ECO:0000313" key="2">
    <source>
        <dbReference type="Proteomes" id="UP000321337"/>
    </source>
</evidence>
<evidence type="ECO:0000313" key="1">
    <source>
        <dbReference type="EMBL" id="GEP32170.1"/>
    </source>
</evidence>
<organism evidence="1 2">
    <name type="scientific">Sulfuriferula plumbiphila</name>
    <dbReference type="NCBI Taxonomy" id="171865"/>
    <lineage>
        <taxon>Bacteria</taxon>
        <taxon>Pseudomonadati</taxon>
        <taxon>Pseudomonadota</taxon>
        <taxon>Betaproteobacteria</taxon>
        <taxon>Nitrosomonadales</taxon>
        <taxon>Sulfuricellaceae</taxon>
        <taxon>Sulfuriferula</taxon>
    </lineage>
</organism>
<keyword evidence="2" id="KW-1185">Reference proteome</keyword>